<dbReference type="Pfam" id="PF17109">
    <property type="entry name" value="Goodbye"/>
    <property type="match status" value="1"/>
</dbReference>
<dbReference type="InterPro" id="IPR007111">
    <property type="entry name" value="NACHT_NTPase"/>
</dbReference>
<dbReference type="Pfam" id="PF24883">
    <property type="entry name" value="NPHP3_N"/>
    <property type="match status" value="1"/>
</dbReference>
<reference evidence="4" key="2">
    <citation type="journal article" date="2020" name="Nat. Commun.">
        <title>Large-scale genome sequencing of mycorrhizal fungi provides insights into the early evolution of symbiotic traits.</title>
        <authorList>
            <person name="Miyauchi S."/>
            <person name="Kiss E."/>
            <person name="Kuo A."/>
            <person name="Drula E."/>
            <person name="Kohler A."/>
            <person name="Sanchez-Garcia M."/>
            <person name="Morin E."/>
            <person name="Andreopoulos B."/>
            <person name="Barry K.W."/>
            <person name="Bonito G."/>
            <person name="Buee M."/>
            <person name="Carver A."/>
            <person name="Chen C."/>
            <person name="Cichocki N."/>
            <person name="Clum A."/>
            <person name="Culley D."/>
            <person name="Crous P.W."/>
            <person name="Fauchery L."/>
            <person name="Girlanda M."/>
            <person name="Hayes R.D."/>
            <person name="Keri Z."/>
            <person name="LaButti K."/>
            <person name="Lipzen A."/>
            <person name="Lombard V."/>
            <person name="Magnuson J."/>
            <person name="Maillard F."/>
            <person name="Murat C."/>
            <person name="Nolan M."/>
            <person name="Ohm R.A."/>
            <person name="Pangilinan J."/>
            <person name="Pereira M.F."/>
            <person name="Perotto S."/>
            <person name="Peter M."/>
            <person name="Pfister S."/>
            <person name="Riley R."/>
            <person name="Sitrit Y."/>
            <person name="Stielow J.B."/>
            <person name="Szollosi G."/>
            <person name="Zifcakova L."/>
            <person name="Stursova M."/>
            <person name="Spatafora J.W."/>
            <person name="Tedersoo L."/>
            <person name="Vaario L.M."/>
            <person name="Yamada A."/>
            <person name="Yan M."/>
            <person name="Wang P."/>
            <person name="Xu J."/>
            <person name="Bruns T."/>
            <person name="Baldrian P."/>
            <person name="Vilgalys R."/>
            <person name="Dunand C."/>
            <person name="Henrissat B."/>
            <person name="Grigoriev I.V."/>
            <person name="Hibbett D."/>
            <person name="Nagy L.G."/>
            <person name="Martin F.M."/>
        </authorList>
    </citation>
    <scope>NUCLEOTIDE SEQUENCE</scope>
    <source>
        <strain evidence="4">Prilba</strain>
    </source>
</reference>
<dbReference type="Gene3D" id="3.40.50.300">
    <property type="entry name" value="P-loop containing nucleotide triphosphate hydrolases"/>
    <property type="match status" value="1"/>
</dbReference>
<evidence type="ECO:0000256" key="2">
    <source>
        <dbReference type="SAM" id="Phobius"/>
    </source>
</evidence>
<feature type="domain" description="NACHT" evidence="3">
    <location>
        <begin position="284"/>
        <end position="436"/>
    </location>
</feature>
<dbReference type="OrthoDB" id="7464126at2759"/>
<evidence type="ECO:0000313" key="4">
    <source>
        <dbReference type="EMBL" id="KAF8473033.1"/>
    </source>
</evidence>
<evidence type="ECO:0000256" key="1">
    <source>
        <dbReference type="ARBA" id="ARBA00022737"/>
    </source>
</evidence>
<dbReference type="PANTHER" id="PTHR10039:SF16">
    <property type="entry name" value="GPI INOSITOL-DEACYLASE"/>
    <property type="match status" value="1"/>
</dbReference>
<dbReference type="EMBL" id="WHVB01000019">
    <property type="protein sequence ID" value="KAF8473033.1"/>
    <property type="molecule type" value="Genomic_DNA"/>
</dbReference>
<dbReference type="PROSITE" id="PS50837">
    <property type="entry name" value="NACHT"/>
    <property type="match status" value="1"/>
</dbReference>
<name>A0A9P5K064_9AGAM</name>
<keyword evidence="2" id="KW-0472">Membrane</keyword>
<feature type="transmembrane region" description="Helical" evidence="2">
    <location>
        <begin position="12"/>
        <end position="37"/>
    </location>
</feature>
<dbReference type="Proteomes" id="UP000759537">
    <property type="component" value="Unassembled WGS sequence"/>
</dbReference>
<dbReference type="SUPFAM" id="SSF52540">
    <property type="entry name" value="P-loop containing nucleoside triphosphate hydrolases"/>
    <property type="match status" value="1"/>
</dbReference>
<sequence length="502" mass="56104">MSPDVNLSDTCTLIFIWQVFSPASVIFAGVGVLLSAAKDARASQDTLIDIFERIEMFFRRLEIYTEVPPTIEMTDMIIQIMVEVLSILGIATKEVKRGRMKKYMKKLIGRSEMEDALKRLDKLTQEEARMAAAEILKVTRTVDKRVEGVADTVVAIDNRVAGVDNRVVSVDDKVVVVDNKIMEVIADGKQVKVSTQQTANDVNEVKASVQQTANNVDEVKASVQQTANDVDDVKRNQLRESIHKWLSPPDPSTNHNIACGTHHKKTATWFFEGSIFQEWKSTGSLLWIHGKPGSGKSVICSTVIQDIEAMCKAGNASMAYFYFDFRDVNKQGLRDLVPSLLNQLSACSVPRCDILSELYLAHDKGKNQPGDSILADCLKKMLTLPDQSPTYLIIDALDESPNTSGIPSPRERVLQLLKELVNLSLPNLHICVTSRPEIDIGNVLEPLTSRRVSLHDQSGQKKDIADYVRTVVYSDLEQIMRRWKTEDKELVIETLSERADGM</sequence>
<gene>
    <name evidence="4" type="ORF">DFH94DRAFT_148664</name>
</gene>
<dbReference type="InterPro" id="IPR031350">
    <property type="entry name" value="Goodbye_dom"/>
</dbReference>
<dbReference type="AlphaFoldDB" id="A0A9P5K064"/>
<reference evidence="4" key="1">
    <citation type="submission" date="2019-10" db="EMBL/GenBank/DDBJ databases">
        <authorList>
            <consortium name="DOE Joint Genome Institute"/>
            <person name="Kuo A."/>
            <person name="Miyauchi S."/>
            <person name="Kiss E."/>
            <person name="Drula E."/>
            <person name="Kohler A."/>
            <person name="Sanchez-Garcia M."/>
            <person name="Andreopoulos B."/>
            <person name="Barry K.W."/>
            <person name="Bonito G."/>
            <person name="Buee M."/>
            <person name="Carver A."/>
            <person name="Chen C."/>
            <person name="Cichocki N."/>
            <person name="Clum A."/>
            <person name="Culley D."/>
            <person name="Crous P.W."/>
            <person name="Fauchery L."/>
            <person name="Girlanda M."/>
            <person name="Hayes R."/>
            <person name="Keri Z."/>
            <person name="LaButti K."/>
            <person name="Lipzen A."/>
            <person name="Lombard V."/>
            <person name="Magnuson J."/>
            <person name="Maillard F."/>
            <person name="Morin E."/>
            <person name="Murat C."/>
            <person name="Nolan M."/>
            <person name="Ohm R."/>
            <person name="Pangilinan J."/>
            <person name="Pereira M."/>
            <person name="Perotto S."/>
            <person name="Peter M."/>
            <person name="Riley R."/>
            <person name="Sitrit Y."/>
            <person name="Stielow B."/>
            <person name="Szollosi G."/>
            <person name="Zifcakova L."/>
            <person name="Stursova M."/>
            <person name="Spatafora J.W."/>
            <person name="Tedersoo L."/>
            <person name="Vaario L.-M."/>
            <person name="Yamada A."/>
            <person name="Yan M."/>
            <person name="Wang P."/>
            <person name="Xu J."/>
            <person name="Bruns T."/>
            <person name="Baldrian P."/>
            <person name="Vilgalys R."/>
            <person name="Henrissat B."/>
            <person name="Grigoriev I.V."/>
            <person name="Hibbett D."/>
            <person name="Nagy L.G."/>
            <person name="Martin F.M."/>
        </authorList>
    </citation>
    <scope>NUCLEOTIDE SEQUENCE</scope>
    <source>
        <strain evidence="4">Prilba</strain>
    </source>
</reference>
<proteinExistence type="predicted"/>
<evidence type="ECO:0000313" key="5">
    <source>
        <dbReference type="Proteomes" id="UP000759537"/>
    </source>
</evidence>
<evidence type="ECO:0000259" key="3">
    <source>
        <dbReference type="PROSITE" id="PS50837"/>
    </source>
</evidence>
<organism evidence="4 5">
    <name type="scientific">Russula ochroleuca</name>
    <dbReference type="NCBI Taxonomy" id="152965"/>
    <lineage>
        <taxon>Eukaryota</taxon>
        <taxon>Fungi</taxon>
        <taxon>Dikarya</taxon>
        <taxon>Basidiomycota</taxon>
        <taxon>Agaricomycotina</taxon>
        <taxon>Agaricomycetes</taxon>
        <taxon>Russulales</taxon>
        <taxon>Russulaceae</taxon>
        <taxon>Russula</taxon>
    </lineage>
</organism>
<keyword evidence="1" id="KW-0677">Repeat</keyword>
<keyword evidence="2" id="KW-1133">Transmembrane helix</keyword>
<protein>
    <recommendedName>
        <fullName evidence="3">NACHT domain-containing protein</fullName>
    </recommendedName>
</protein>
<keyword evidence="2" id="KW-0812">Transmembrane</keyword>
<dbReference type="InterPro" id="IPR056884">
    <property type="entry name" value="NPHP3-like_N"/>
</dbReference>
<keyword evidence="5" id="KW-1185">Reference proteome</keyword>
<dbReference type="InterPro" id="IPR027417">
    <property type="entry name" value="P-loop_NTPase"/>
</dbReference>
<accession>A0A9P5K064</accession>
<dbReference type="Gene3D" id="1.10.287.950">
    <property type="entry name" value="Methyl-accepting chemotaxis protein"/>
    <property type="match status" value="1"/>
</dbReference>
<comment type="caution">
    <text evidence="4">The sequence shown here is derived from an EMBL/GenBank/DDBJ whole genome shotgun (WGS) entry which is preliminary data.</text>
</comment>
<dbReference type="PANTHER" id="PTHR10039">
    <property type="entry name" value="AMELOGENIN"/>
    <property type="match status" value="1"/>
</dbReference>